<keyword evidence="1" id="KW-0479">Metal-binding</keyword>
<dbReference type="SUPFAM" id="SSF57756">
    <property type="entry name" value="Retrovirus zinc finger-like domains"/>
    <property type="match status" value="1"/>
</dbReference>
<dbReference type="Proteomes" id="UP001151760">
    <property type="component" value="Unassembled WGS sequence"/>
</dbReference>
<keyword evidence="2" id="KW-0175">Coiled coil</keyword>
<evidence type="ECO:0000259" key="4">
    <source>
        <dbReference type="PROSITE" id="PS50158"/>
    </source>
</evidence>
<keyword evidence="1" id="KW-0863">Zinc-finger</keyword>
<keyword evidence="6" id="KW-1185">Reference proteome</keyword>
<evidence type="ECO:0000256" key="1">
    <source>
        <dbReference type="PROSITE-ProRule" id="PRU00047"/>
    </source>
</evidence>
<comment type="caution">
    <text evidence="5">The sequence shown here is derived from an EMBL/GenBank/DDBJ whole genome shotgun (WGS) entry which is preliminary data.</text>
</comment>
<dbReference type="InterPro" id="IPR036875">
    <property type="entry name" value="Znf_CCHC_sf"/>
</dbReference>
<organism evidence="5 6">
    <name type="scientific">Tanacetum coccineum</name>
    <dbReference type="NCBI Taxonomy" id="301880"/>
    <lineage>
        <taxon>Eukaryota</taxon>
        <taxon>Viridiplantae</taxon>
        <taxon>Streptophyta</taxon>
        <taxon>Embryophyta</taxon>
        <taxon>Tracheophyta</taxon>
        <taxon>Spermatophyta</taxon>
        <taxon>Magnoliopsida</taxon>
        <taxon>eudicotyledons</taxon>
        <taxon>Gunneridae</taxon>
        <taxon>Pentapetalae</taxon>
        <taxon>asterids</taxon>
        <taxon>campanulids</taxon>
        <taxon>Asterales</taxon>
        <taxon>Asteraceae</taxon>
        <taxon>Asteroideae</taxon>
        <taxon>Anthemideae</taxon>
        <taxon>Anthemidinae</taxon>
        <taxon>Tanacetum</taxon>
    </lineage>
</organism>
<dbReference type="PROSITE" id="PS50158">
    <property type="entry name" value="ZF_CCHC"/>
    <property type="match status" value="1"/>
</dbReference>
<dbReference type="Pfam" id="PF00098">
    <property type="entry name" value="zf-CCHC"/>
    <property type="match status" value="1"/>
</dbReference>
<feature type="compositionally biased region" description="Polar residues" evidence="3">
    <location>
        <begin position="189"/>
        <end position="203"/>
    </location>
</feature>
<evidence type="ECO:0000313" key="6">
    <source>
        <dbReference type="Proteomes" id="UP001151760"/>
    </source>
</evidence>
<dbReference type="EMBL" id="BQNB010014990">
    <property type="protein sequence ID" value="GJT34746.1"/>
    <property type="molecule type" value="Genomic_DNA"/>
</dbReference>
<feature type="domain" description="CCHC-type" evidence="4">
    <location>
        <begin position="313"/>
        <end position="328"/>
    </location>
</feature>
<feature type="region of interest" description="Disordered" evidence="3">
    <location>
        <begin position="179"/>
        <end position="236"/>
    </location>
</feature>
<sequence>MVTTPAVPATEDSPEIPAKTSVETVLNMTPENKAHYESEKEAIHLILTGNEMKSNSLLIACQTLKKCGKPSRGYNKSTIVSLRHKYSNKMMNEMIRNNLTVATMQVNVQFLQQLQPEWSRFVTIVKQQHKLDEVSYHKLFDILKQYQKEVNELRAERMAKNANPLALVATAQTLQDPYYQTSKPHKSYAPTSKASLPTRSHATTRYKGKEIAKPITPPSESASEEDSDPEQAQKDKDMQKNLALIAKYFKKLYKPTNNNLRTSSNTRNKNVDTTPRYKNDNQTGQFGNQRAVNVVGARETVGGPVVQQSGIQCFNCKEFGHYAKECRKPKRVKDSTYHKEKMLLCKQAEKGVQLQAEQSDWLADTDEEIDEQELEAHYSYMAKIQEVPNEDSGTDAEPVEQVQYDTDDNVFANDIQHFDQSESISNTCTVETGDSNVTPDSPDMCDNDTQDDQNDVECDDERVALANLKIDVDENKKIQKQLKKANATLTQELTECKSILAKTSRTLGESNSIRDSCLVALQNKQTEFERYKAFNDRTVDYDKLERLQIYLKRASGAACLVIQLEVWQF</sequence>
<dbReference type="SMART" id="SM00343">
    <property type="entry name" value="ZnF_C2HC"/>
    <property type="match status" value="1"/>
</dbReference>
<feature type="compositionally biased region" description="Low complexity" evidence="3">
    <location>
        <begin position="256"/>
        <end position="268"/>
    </location>
</feature>
<evidence type="ECO:0000256" key="2">
    <source>
        <dbReference type="SAM" id="Coils"/>
    </source>
</evidence>
<dbReference type="InterPro" id="IPR001878">
    <property type="entry name" value="Znf_CCHC"/>
</dbReference>
<proteinExistence type="predicted"/>
<protein>
    <submittedName>
        <fullName evidence="5">Retrovirus-related pol polyprotein from transposon TNT 1-94</fullName>
    </submittedName>
</protein>
<reference evidence="5" key="2">
    <citation type="submission" date="2022-01" db="EMBL/GenBank/DDBJ databases">
        <authorList>
            <person name="Yamashiro T."/>
            <person name="Shiraishi A."/>
            <person name="Satake H."/>
            <person name="Nakayama K."/>
        </authorList>
    </citation>
    <scope>NUCLEOTIDE SEQUENCE</scope>
</reference>
<gene>
    <name evidence="5" type="ORF">Tco_0925165</name>
</gene>
<feature type="region of interest" description="Disordered" evidence="3">
    <location>
        <begin position="256"/>
        <end position="285"/>
    </location>
</feature>
<reference evidence="5" key="1">
    <citation type="journal article" date="2022" name="Int. J. Mol. Sci.">
        <title>Draft Genome of Tanacetum Coccineum: Genomic Comparison of Closely Related Tanacetum-Family Plants.</title>
        <authorList>
            <person name="Yamashiro T."/>
            <person name="Shiraishi A."/>
            <person name="Nakayama K."/>
            <person name="Satake H."/>
        </authorList>
    </citation>
    <scope>NUCLEOTIDE SEQUENCE</scope>
</reference>
<keyword evidence="1" id="KW-0862">Zinc</keyword>
<accession>A0ABQ5D637</accession>
<feature type="coiled-coil region" evidence="2">
    <location>
        <begin position="136"/>
        <end position="163"/>
    </location>
</feature>
<evidence type="ECO:0000256" key="3">
    <source>
        <dbReference type="SAM" id="MobiDB-lite"/>
    </source>
</evidence>
<name>A0ABQ5D637_9ASTR</name>
<evidence type="ECO:0000313" key="5">
    <source>
        <dbReference type="EMBL" id="GJT34746.1"/>
    </source>
</evidence>
<dbReference type="Gene3D" id="4.10.60.10">
    <property type="entry name" value="Zinc finger, CCHC-type"/>
    <property type="match status" value="1"/>
</dbReference>